<dbReference type="GO" id="GO:0016020">
    <property type="term" value="C:membrane"/>
    <property type="evidence" value="ECO:0007669"/>
    <property type="project" value="UniProtKB-SubCell"/>
</dbReference>
<dbReference type="AlphaFoldDB" id="A0A448YKW9"/>
<evidence type="ECO:0000259" key="6">
    <source>
        <dbReference type="Pfam" id="PF00892"/>
    </source>
</evidence>
<name>A0A448YKW9_BRENA</name>
<dbReference type="PANTHER" id="PTHR13146">
    <property type="match status" value="1"/>
</dbReference>
<keyword evidence="3 5" id="KW-1133">Transmembrane helix</keyword>
<feature type="transmembrane region" description="Helical" evidence="5">
    <location>
        <begin position="145"/>
        <end position="165"/>
    </location>
</feature>
<dbReference type="InParanoid" id="A0A448YKW9"/>
<keyword evidence="2 5" id="KW-0812">Transmembrane</keyword>
<dbReference type="Pfam" id="PF00892">
    <property type="entry name" value="EamA"/>
    <property type="match status" value="1"/>
</dbReference>
<dbReference type="InterPro" id="IPR000620">
    <property type="entry name" value="EamA_dom"/>
</dbReference>
<evidence type="ECO:0000256" key="5">
    <source>
        <dbReference type="SAM" id="Phobius"/>
    </source>
</evidence>
<reference evidence="7 8" key="1">
    <citation type="submission" date="2018-12" db="EMBL/GenBank/DDBJ databases">
        <authorList>
            <person name="Tiukova I."/>
            <person name="Dainat J."/>
        </authorList>
    </citation>
    <scope>NUCLEOTIDE SEQUENCE [LARGE SCALE GENOMIC DNA]</scope>
</reference>
<evidence type="ECO:0000313" key="8">
    <source>
        <dbReference type="Proteomes" id="UP000290900"/>
    </source>
</evidence>
<evidence type="ECO:0000256" key="4">
    <source>
        <dbReference type="ARBA" id="ARBA00023136"/>
    </source>
</evidence>
<protein>
    <submittedName>
        <fullName evidence="7">DEKNAAC102594</fullName>
    </submittedName>
</protein>
<feature type="transmembrane region" description="Helical" evidence="5">
    <location>
        <begin position="298"/>
        <end position="320"/>
    </location>
</feature>
<dbReference type="InterPro" id="IPR037185">
    <property type="entry name" value="EmrE-like"/>
</dbReference>
<organism evidence="7 8">
    <name type="scientific">Brettanomyces naardenensis</name>
    <name type="common">Yeast</name>
    <dbReference type="NCBI Taxonomy" id="13370"/>
    <lineage>
        <taxon>Eukaryota</taxon>
        <taxon>Fungi</taxon>
        <taxon>Dikarya</taxon>
        <taxon>Ascomycota</taxon>
        <taxon>Saccharomycotina</taxon>
        <taxon>Pichiomycetes</taxon>
        <taxon>Pichiales</taxon>
        <taxon>Pichiaceae</taxon>
        <taxon>Brettanomyces</taxon>
    </lineage>
</organism>
<evidence type="ECO:0000313" key="7">
    <source>
        <dbReference type="EMBL" id="VEU21526.1"/>
    </source>
</evidence>
<evidence type="ECO:0000256" key="1">
    <source>
        <dbReference type="ARBA" id="ARBA00004141"/>
    </source>
</evidence>
<dbReference type="PIRSF" id="PIRSF036436">
    <property type="entry name" value="UCP036436"/>
    <property type="match status" value="1"/>
</dbReference>
<proteinExistence type="predicted"/>
<comment type="subcellular location">
    <subcellularLocation>
        <location evidence="1">Membrane</location>
        <topology evidence="1">Multi-pass membrane protein</topology>
    </subcellularLocation>
</comment>
<dbReference type="OrthoDB" id="408493at2759"/>
<feature type="transmembrane region" description="Helical" evidence="5">
    <location>
        <begin position="362"/>
        <end position="380"/>
    </location>
</feature>
<feature type="transmembrane region" description="Helical" evidence="5">
    <location>
        <begin position="219"/>
        <end position="239"/>
    </location>
</feature>
<dbReference type="EMBL" id="CAACVR010000012">
    <property type="protein sequence ID" value="VEU21526.1"/>
    <property type="molecule type" value="Genomic_DNA"/>
</dbReference>
<feature type="transmembrane region" description="Helical" evidence="5">
    <location>
        <begin position="118"/>
        <end position="139"/>
    </location>
</feature>
<keyword evidence="8" id="KW-1185">Reference proteome</keyword>
<evidence type="ECO:0000256" key="2">
    <source>
        <dbReference type="ARBA" id="ARBA00022692"/>
    </source>
</evidence>
<feature type="transmembrane region" description="Helical" evidence="5">
    <location>
        <begin position="7"/>
        <end position="26"/>
    </location>
</feature>
<evidence type="ECO:0000256" key="3">
    <source>
        <dbReference type="ARBA" id="ARBA00022989"/>
    </source>
</evidence>
<accession>A0A448YKW9</accession>
<dbReference type="SUPFAM" id="SSF103481">
    <property type="entry name" value="Multidrug resistance efflux transporter EmrE"/>
    <property type="match status" value="1"/>
</dbReference>
<gene>
    <name evidence="7" type="ORF">BRENAR_LOCUS2259</name>
</gene>
<sequence>MSGQSSYIILLFVAGTIITGACNSIFTKFQDLQCVKHCGEPGRQEYFEEPVLQSIQMFLGELLCWLPVILGNLMKSKKSSAADETTEEPPTNELRPLISEHGLDALPEKKKVDFKTSVILSIPSTCDLLGTTLMNAGLLYTPISIYQMTRGSLILFVGLFSVFFLKRTINSIEWSSLCIVFLGVFLVGLSGWIDEKGQGENPELSPDLFVSSTTQTGSILLGITLIFIGIIFSACQFVTEEHILTKIEVEPMELVGWEGLYGWAVCFAGALIAYYFVGSKVDGREGPWDIVYAARVMISNRAILLSSILIMLSISSFNFFGISLTKKLSATARSTIDTSRTLLVWIISICVGWESFNWLQCFAFGLMVFGTLVFNGVITVDDWKYLPSFLKPEKPTKDLLIADDVEANINRY</sequence>
<feature type="transmembrane region" description="Helical" evidence="5">
    <location>
        <begin position="260"/>
        <end position="278"/>
    </location>
</feature>
<dbReference type="Proteomes" id="UP000290900">
    <property type="component" value="Unassembled WGS sequence"/>
</dbReference>
<dbReference type="STRING" id="13370.A0A448YKW9"/>
<dbReference type="PANTHER" id="PTHR13146:SF0">
    <property type="entry name" value="SOLUTE CARRIER FAMILY 35 MEMBER F6"/>
    <property type="match status" value="1"/>
</dbReference>
<feature type="transmembrane region" description="Helical" evidence="5">
    <location>
        <begin position="172"/>
        <end position="193"/>
    </location>
</feature>
<dbReference type="InterPro" id="IPR012404">
    <property type="entry name" value="UCP036436"/>
</dbReference>
<feature type="domain" description="EamA" evidence="6">
    <location>
        <begin position="112"/>
        <end position="188"/>
    </location>
</feature>
<keyword evidence="4 5" id="KW-0472">Membrane</keyword>